<reference evidence="2" key="1">
    <citation type="journal article" date="2019" name="Int. J. Syst. Evol. Microbiol.">
        <title>The Global Catalogue of Microorganisms (GCM) 10K type strain sequencing project: providing services to taxonomists for standard genome sequencing and annotation.</title>
        <authorList>
            <consortium name="The Broad Institute Genomics Platform"/>
            <consortium name="The Broad Institute Genome Sequencing Center for Infectious Disease"/>
            <person name="Wu L."/>
            <person name="Ma J."/>
        </authorList>
    </citation>
    <scope>NUCLEOTIDE SEQUENCE [LARGE SCALE GENOMIC DNA]</scope>
    <source>
        <strain evidence="2">LMG 24813</strain>
    </source>
</reference>
<proteinExistence type="predicted"/>
<evidence type="ECO:0000313" key="1">
    <source>
        <dbReference type="EMBL" id="MFC4200657.1"/>
    </source>
</evidence>
<evidence type="ECO:0000313" key="2">
    <source>
        <dbReference type="Proteomes" id="UP001595848"/>
    </source>
</evidence>
<sequence length="65" mass="7223">MDLTRYASHTAAMTEDEADDLFADAVQLAHEAFEDATDEHVVGVYARLMFNRRHGLGEDGATMVH</sequence>
<protein>
    <submittedName>
        <fullName evidence="1">Uncharacterized protein</fullName>
    </submittedName>
</protein>
<comment type="caution">
    <text evidence="1">The sequence shown here is derived from an EMBL/GenBank/DDBJ whole genome shotgun (WGS) entry which is preliminary data.</text>
</comment>
<keyword evidence="2" id="KW-1185">Reference proteome</keyword>
<dbReference type="EMBL" id="JBHSBV010000002">
    <property type="protein sequence ID" value="MFC4200657.1"/>
    <property type="molecule type" value="Genomic_DNA"/>
</dbReference>
<dbReference type="Proteomes" id="UP001595848">
    <property type="component" value="Unassembled WGS sequence"/>
</dbReference>
<accession>A0ABV8NWP6</accession>
<organism evidence="1 2">
    <name type="scientific">Candidimonas humi</name>
    <dbReference type="NCBI Taxonomy" id="683355"/>
    <lineage>
        <taxon>Bacteria</taxon>
        <taxon>Pseudomonadati</taxon>
        <taxon>Pseudomonadota</taxon>
        <taxon>Betaproteobacteria</taxon>
        <taxon>Burkholderiales</taxon>
        <taxon>Alcaligenaceae</taxon>
        <taxon>Candidimonas</taxon>
    </lineage>
</organism>
<name>A0ABV8NWP6_9BURK</name>
<gene>
    <name evidence="1" type="ORF">ACFOY1_06810</name>
</gene>
<dbReference type="RefSeq" id="WP_217964105.1">
    <property type="nucleotide sequence ID" value="NZ_JAHTBN010000003.1"/>
</dbReference>